<dbReference type="EMBL" id="JAZHOF010000004">
    <property type="protein sequence ID" value="MEJ8571981.1"/>
    <property type="molecule type" value="Genomic_DNA"/>
</dbReference>
<feature type="region of interest" description="Disordered" evidence="4">
    <location>
        <begin position="1"/>
        <end position="21"/>
    </location>
</feature>
<dbReference type="PANTHER" id="PTHR43537">
    <property type="entry name" value="TRANSCRIPTIONAL REGULATOR, GNTR FAMILY"/>
    <property type="match status" value="1"/>
</dbReference>
<dbReference type="GO" id="GO:0003700">
    <property type="term" value="F:DNA-binding transcription factor activity"/>
    <property type="evidence" value="ECO:0007669"/>
    <property type="project" value="InterPro"/>
</dbReference>
<dbReference type="SMART" id="SM00345">
    <property type="entry name" value="HTH_GNTR"/>
    <property type="match status" value="1"/>
</dbReference>
<name>A0AAW9RQ94_9HYPH</name>
<reference evidence="6 7" key="1">
    <citation type="submission" date="2024-02" db="EMBL/GenBank/DDBJ databases">
        <title>Genome analysis and characterization of Microbaculum marinisediminis sp. nov., isolated from marine sediment.</title>
        <authorList>
            <person name="Du Z.-J."/>
            <person name="Ye Y.-Q."/>
            <person name="Zhang Z.-R."/>
            <person name="Yuan S.-M."/>
            <person name="Zhang X.-Y."/>
        </authorList>
    </citation>
    <scope>NUCLEOTIDE SEQUENCE [LARGE SCALE GENOMIC DNA]</scope>
    <source>
        <strain evidence="6 7">SDUM1044001</strain>
    </source>
</reference>
<keyword evidence="7" id="KW-1185">Reference proteome</keyword>
<gene>
    <name evidence="6" type="ORF">V3328_10885</name>
</gene>
<accession>A0AAW9RQ94</accession>
<dbReference type="PANTHER" id="PTHR43537:SF5">
    <property type="entry name" value="UXU OPERON TRANSCRIPTIONAL REGULATOR"/>
    <property type="match status" value="1"/>
</dbReference>
<feature type="domain" description="HTH gntR-type" evidence="5">
    <location>
        <begin position="23"/>
        <end position="90"/>
    </location>
</feature>
<dbReference type="CDD" id="cd07377">
    <property type="entry name" value="WHTH_GntR"/>
    <property type="match status" value="1"/>
</dbReference>
<keyword evidence="3" id="KW-0804">Transcription</keyword>
<dbReference type="GO" id="GO:0003677">
    <property type="term" value="F:DNA binding"/>
    <property type="evidence" value="ECO:0007669"/>
    <property type="project" value="UniProtKB-KW"/>
</dbReference>
<keyword evidence="1" id="KW-0805">Transcription regulation</keyword>
<evidence type="ECO:0000256" key="3">
    <source>
        <dbReference type="ARBA" id="ARBA00023163"/>
    </source>
</evidence>
<sequence length="234" mass="26129">MTEASEQRPEGRGKGGERDEGMSRAVDIAYRQIRRDIITGVLRSGDMLQEAMLAEKIGVSRTPVREALSRLSGEGLVVLQRYKRGFVSHFSSKDVAEVFRLRAIFEGHAAGRAATRISAADIARLEDLEVRMEESFERLGWNAHLEGFDDLNTEFHAVIAHAADSPRLEKILASSLELPASIFNSYIEPVDDRTRRTHAQHHEIIAALKMRNPHWAEAAMSSHLFSLLVVGDDS</sequence>
<evidence type="ECO:0000256" key="4">
    <source>
        <dbReference type="SAM" id="MobiDB-lite"/>
    </source>
</evidence>
<keyword evidence="2" id="KW-0238">DNA-binding</keyword>
<evidence type="ECO:0000313" key="7">
    <source>
        <dbReference type="Proteomes" id="UP001378188"/>
    </source>
</evidence>
<dbReference type="InterPro" id="IPR008920">
    <property type="entry name" value="TF_FadR/GntR_C"/>
</dbReference>
<organism evidence="6 7">
    <name type="scientific">Microbaculum marinum</name>
    <dbReference type="NCBI Taxonomy" id="1764581"/>
    <lineage>
        <taxon>Bacteria</taxon>
        <taxon>Pseudomonadati</taxon>
        <taxon>Pseudomonadota</taxon>
        <taxon>Alphaproteobacteria</taxon>
        <taxon>Hyphomicrobiales</taxon>
        <taxon>Tepidamorphaceae</taxon>
        <taxon>Microbaculum</taxon>
    </lineage>
</organism>
<evidence type="ECO:0000256" key="2">
    <source>
        <dbReference type="ARBA" id="ARBA00023125"/>
    </source>
</evidence>
<dbReference type="Gene3D" id="1.20.120.530">
    <property type="entry name" value="GntR ligand-binding domain-like"/>
    <property type="match status" value="1"/>
</dbReference>
<protein>
    <submittedName>
        <fullName evidence="6">GntR family transcriptional regulator</fullName>
    </submittedName>
</protein>
<dbReference type="InterPro" id="IPR036388">
    <property type="entry name" value="WH-like_DNA-bd_sf"/>
</dbReference>
<dbReference type="SUPFAM" id="SSF48008">
    <property type="entry name" value="GntR ligand-binding domain-like"/>
    <property type="match status" value="1"/>
</dbReference>
<dbReference type="SUPFAM" id="SSF46785">
    <property type="entry name" value="Winged helix' DNA-binding domain"/>
    <property type="match status" value="1"/>
</dbReference>
<evidence type="ECO:0000256" key="1">
    <source>
        <dbReference type="ARBA" id="ARBA00023015"/>
    </source>
</evidence>
<dbReference type="InterPro" id="IPR000524">
    <property type="entry name" value="Tscrpt_reg_HTH_GntR"/>
</dbReference>
<dbReference type="InterPro" id="IPR011711">
    <property type="entry name" value="GntR_C"/>
</dbReference>
<dbReference type="PROSITE" id="PS50949">
    <property type="entry name" value="HTH_GNTR"/>
    <property type="match status" value="1"/>
</dbReference>
<dbReference type="AlphaFoldDB" id="A0AAW9RQ94"/>
<dbReference type="Pfam" id="PF00392">
    <property type="entry name" value="GntR"/>
    <property type="match status" value="1"/>
</dbReference>
<dbReference type="PRINTS" id="PR00035">
    <property type="entry name" value="HTHGNTR"/>
</dbReference>
<dbReference type="InterPro" id="IPR036390">
    <property type="entry name" value="WH_DNA-bd_sf"/>
</dbReference>
<dbReference type="Pfam" id="PF07729">
    <property type="entry name" value="FCD"/>
    <property type="match status" value="1"/>
</dbReference>
<dbReference type="SMART" id="SM00895">
    <property type="entry name" value="FCD"/>
    <property type="match status" value="1"/>
</dbReference>
<evidence type="ECO:0000313" key="6">
    <source>
        <dbReference type="EMBL" id="MEJ8571981.1"/>
    </source>
</evidence>
<comment type="caution">
    <text evidence="6">The sequence shown here is derived from an EMBL/GenBank/DDBJ whole genome shotgun (WGS) entry which is preliminary data.</text>
</comment>
<proteinExistence type="predicted"/>
<dbReference type="Proteomes" id="UP001378188">
    <property type="component" value="Unassembled WGS sequence"/>
</dbReference>
<evidence type="ECO:0000259" key="5">
    <source>
        <dbReference type="PROSITE" id="PS50949"/>
    </source>
</evidence>
<dbReference type="RefSeq" id="WP_340329680.1">
    <property type="nucleotide sequence ID" value="NZ_JAZHOF010000004.1"/>
</dbReference>
<dbReference type="Gene3D" id="1.10.10.10">
    <property type="entry name" value="Winged helix-like DNA-binding domain superfamily/Winged helix DNA-binding domain"/>
    <property type="match status" value="1"/>
</dbReference>